<dbReference type="OMA" id="WMAKKLV"/>
<evidence type="ECO:0000256" key="4">
    <source>
        <dbReference type="SAM" id="MobiDB-lite"/>
    </source>
</evidence>
<reference evidence="5 6" key="1">
    <citation type="journal article" date="2016" name="Fungal Biol.">
        <title>The genome of Xylona heveae provides a window into fungal endophytism.</title>
        <authorList>
            <person name="Gazis R."/>
            <person name="Kuo A."/>
            <person name="Riley R."/>
            <person name="LaButti K."/>
            <person name="Lipzen A."/>
            <person name="Lin J."/>
            <person name="Amirebrahimi M."/>
            <person name="Hesse C.N."/>
            <person name="Spatafora J.W."/>
            <person name="Henrissat B."/>
            <person name="Hainaut M."/>
            <person name="Grigoriev I.V."/>
            <person name="Hibbett D.S."/>
        </authorList>
    </citation>
    <scope>NUCLEOTIDE SEQUENCE [LARGE SCALE GENOMIC DNA]</scope>
    <source>
        <strain evidence="5 6">TC161</strain>
    </source>
</reference>
<dbReference type="SUPFAM" id="SSF52540">
    <property type="entry name" value="P-loop containing nucleoside triphosphate hydrolases"/>
    <property type="match status" value="1"/>
</dbReference>
<dbReference type="Pfam" id="PF03969">
    <property type="entry name" value="AFG1_ATPase"/>
    <property type="match status" value="2"/>
</dbReference>
<sequence length="894" mass="97644">MPSIPPSTGLTITNPLVLYRALVATKRIDPDPAQHRLAIHLQKLYFRLKDYEPEIEYWRRLEQISQRIGPRSNDDHTSSSSAPARQRTGLFSSLLAHKERHDTLALTRSLTSHEAAMQLQSPRGLLLHGEVGTGKSMLIDLLADSLPSKKKRRWHFNTFMLETIARLEELRQIRSLSSISSHSNVPATALGAQEYSLLWLARDMISTSPILFLDEFQIPDRTASKIMSNLLTCFFQLGGVLVATSNRMPEELAKAAGVEFAPPPMMSSSFFGRGRGAFGWGRRAGRSEGMFPGKGEMAEFVELLNARCESWNMDGARDWRRKEAEDELEALGNATASERLHPNAVEAVAAAAGHGSGSGNGEGVGIKSSESPAEKEKTKNSSAAAVLPKYYFITPSSASPSSNISSVSSLESSTPDQLLGVAKSQTGQDEVQSQPWQNAVSHTLASTNPSDSIPSWTPSSIRVYGRTVPVPRTYNGIALFDFPELCSAALGPADYITLASTYHTFILTDVPLLTLSLCNEARRLITLLDALYEAKCKLLIRAAAGPDDIFFPETIPGTNSHTTASSPEEASHPRTEGAAQTSAHEAVESLDAVHPETFAEIHQDLTEPFRPNVSSDLSPSSSSSSSSSLSYFSSPSSDSSTSSSASRFSFSLFSKPDNHSHLTIPPRHLRRSVLADEDADFGPIDRVVVGQNNAGVPHHLAVGDRTNGSSSAAAAAAPNFALTGQFTGEDERFAYKRAQSRLWEMCSSRWWSRGGHHHHLDGQADGGNWWTPVHKEVRSRWEGTASMTSPTVLTDDPTTHDAVTAEEDVKPVSSPSRIESEAEPEAETQSSPFRTHPEPPPRFSWTHAWGMIKWGPKAGTWGQGVEGVKARRQEKMDEEHGRHEREGVQGSTRR</sequence>
<feature type="compositionally biased region" description="Gly residues" evidence="4">
    <location>
        <begin position="354"/>
        <end position="364"/>
    </location>
</feature>
<dbReference type="OrthoDB" id="548867at2759"/>
<dbReference type="InterPro" id="IPR005654">
    <property type="entry name" value="ATPase_AFG1-like"/>
</dbReference>
<feature type="region of interest" description="Disordered" evidence="4">
    <location>
        <begin position="553"/>
        <end position="586"/>
    </location>
</feature>
<dbReference type="GO" id="GO:0005524">
    <property type="term" value="F:ATP binding"/>
    <property type="evidence" value="ECO:0007669"/>
    <property type="project" value="UniProtKB-KW"/>
</dbReference>
<dbReference type="GeneID" id="28897069"/>
<keyword evidence="6" id="KW-1185">Reference proteome</keyword>
<evidence type="ECO:0000313" key="6">
    <source>
        <dbReference type="Proteomes" id="UP000076632"/>
    </source>
</evidence>
<feature type="compositionally biased region" description="Low complexity" evidence="4">
    <location>
        <begin position="614"/>
        <end position="643"/>
    </location>
</feature>
<accession>A0A161TH92</accession>
<dbReference type="RefSeq" id="XP_018191162.1">
    <property type="nucleotide sequence ID" value="XM_018331932.1"/>
</dbReference>
<evidence type="ECO:0000256" key="1">
    <source>
        <dbReference type="ARBA" id="ARBA00010322"/>
    </source>
</evidence>
<dbReference type="PANTHER" id="PTHR12169:SF2">
    <property type="entry name" value="AFG1P"/>
    <property type="match status" value="1"/>
</dbReference>
<name>A0A161TH92_XYLHT</name>
<organism evidence="5 6">
    <name type="scientific">Xylona heveae (strain CBS 132557 / TC161)</name>
    <dbReference type="NCBI Taxonomy" id="1328760"/>
    <lineage>
        <taxon>Eukaryota</taxon>
        <taxon>Fungi</taxon>
        <taxon>Dikarya</taxon>
        <taxon>Ascomycota</taxon>
        <taxon>Pezizomycotina</taxon>
        <taxon>Xylonomycetes</taxon>
        <taxon>Xylonales</taxon>
        <taxon>Xylonaceae</taxon>
        <taxon>Xylona</taxon>
    </lineage>
</organism>
<feature type="region of interest" description="Disordered" evidence="4">
    <location>
        <begin position="608"/>
        <end position="643"/>
    </location>
</feature>
<evidence type="ECO:0000256" key="2">
    <source>
        <dbReference type="ARBA" id="ARBA00022741"/>
    </source>
</evidence>
<dbReference type="GO" id="GO:0005739">
    <property type="term" value="C:mitochondrion"/>
    <property type="evidence" value="ECO:0007669"/>
    <property type="project" value="TreeGrafter"/>
</dbReference>
<dbReference type="Proteomes" id="UP000076632">
    <property type="component" value="Unassembled WGS sequence"/>
</dbReference>
<feature type="compositionally biased region" description="Polar residues" evidence="4">
    <location>
        <begin position="556"/>
        <end position="568"/>
    </location>
</feature>
<gene>
    <name evidence="5" type="ORF">L228DRAFT_244477</name>
</gene>
<dbReference type="PANTHER" id="PTHR12169">
    <property type="entry name" value="ATPASE N2B"/>
    <property type="match status" value="1"/>
</dbReference>
<feature type="region of interest" description="Disordered" evidence="4">
    <location>
        <begin position="781"/>
        <end position="894"/>
    </location>
</feature>
<feature type="region of interest" description="Disordered" evidence="4">
    <location>
        <begin position="350"/>
        <end position="380"/>
    </location>
</feature>
<keyword evidence="3" id="KW-0067">ATP-binding</keyword>
<dbReference type="Gene3D" id="3.40.50.300">
    <property type="entry name" value="P-loop containing nucleotide triphosphate hydrolases"/>
    <property type="match status" value="1"/>
</dbReference>
<dbReference type="InParanoid" id="A0A161TH92"/>
<protein>
    <recommendedName>
        <fullName evidence="7">AAA+ ATPase domain-containing protein</fullName>
    </recommendedName>
</protein>
<evidence type="ECO:0008006" key="7">
    <source>
        <dbReference type="Google" id="ProtNLM"/>
    </source>
</evidence>
<dbReference type="GO" id="GO:0016887">
    <property type="term" value="F:ATP hydrolysis activity"/>
    <property type="evidence" value="ECO:0007669"/>
    <property type="project" value="InterPro"/>
</dbReference>
<keyword evidence="2" id="KW-0547">Nucleotide-binding</keyword>
<comment type="similarity">
    <text evidence="1">Belongs to the AFG1 ATPase family.</text>
</comment>
<proteinExistence type="inferred from homology"/>
<dbReference type="AlphaFoldDB" id="A0A161TH92"/>
<dbReference type="InterPro" id="IPR027417">
    <property type="entry name" value="P-loop_NTPase"/>
</dbReference>
<feature type="compositionally biased region" description="Basic and acidic residues" evidence="4">
    <location>
        <begin position="868"/>
        <end position="887"/>
    </location>
</feature>
<dbReference type="EMBL" id="KV407455">
    <property type="protein sequence ID" value="KZF25607.1"/>
    <property type="molecule type" value="Genomic_DNA"/>
</dbReference>
<evidence type="ECO:0000313" key="5">
    <source>
        <dbReference type="EMBL" id="KZF25607.1"/>
    </source>
</evidence>
<evidence type="ECO:0000256" key="3">
    <source>
        <dbReference type="ARBA" id="ARBA00022840"/>
    </source>
</evidence>